<gene>
    <name evidence="2" type="ORF">RUM43_011155</name>
</gene>
<feature type="compositionally biased region" description="Polar residues" evidence="1">
    <location>
        <begin position="112"/>
        <end position="124"/>
    </location>
</feature>
<evidence type="ECO:0000313" key="2">
    <source>
        <dbReference type="EMBL" id="KAK6620859.1"/>
    </source>
</evidence>
<protein>
    <submittedName>
        <fullName evidence="2">Uncharacterized protein</fullName>
    </submittedName>
</protein>
<feature type="region of interest" description="Disordered" evidence="1">
    <location>
        <begin position="112"/>
        <end position="224"/>
    </location>
</feature>
<dbReference type="Proteomes" id="UP001372834">
    <property type="component" value="Unassembled WGS sequence"/>
</dbReference>
<feature type="compositionally biased region" description="Polar residues" evidence="1">
    <location>
        <begin position="159"/>
        <end position="171"/>
    </location>
</feature>
<evidence type="ECO:0000313" key="3">
    <source>
        <dbReference type="Proteomes" id="UP001372834"/>
    </source>
</evidence>
<feature type="region of interest" description="Disordered" evidence="1">
    <location>
        <begin position="1"/>
        <end position="64"/>
    </location>
</feature>
<name>A0AAN8NLL2_POLSC</name>
<feature type="compositionally biased region" description="Polar residues" evidence="1">
    <location>
        <begin position="177"/>
        <end position="186"/>
    </location>
</feature>
<proteinExistence type="predicted"/>
<feature type="compositionally biased region" description="Basic and acidic residues" evidence="1">
    <location>
        <begin position="1"/>
        <end position="13"/>
    </location>
</feature>
<sequence>MADVEINKPKTEKTSASLTSTLPRLCRTTKLPTKEISCNTQNQKSPSPRNRPSSDEVKKRPGLGEFTKTNLHKSILTEFINSDQFRYKNVSLTAISPRDYRGLIPIPTKHLNSVGMSPPVTRSPSPIKKFSPKELKASNKIKTITLEENAKKKPKTDASRSPSPIKRTQASYKKPNSRSTSSSTLKNPEKTTIIKRNEGQKPSISPRTITPTKRKTKAKVSSSSNMEYLVKDSLRKSENRVSGEADSLLKQSSQPTLCKKEILLQPQGKISLDHIKNEVYTGDHKRLSFEKVQLSIENSLDNLGLAESKRSYMVTYSADNLKKQKGISLAFVQNISSKSITNLTSGSIKPEVLLESKNTIRTVSGEELYLSPSMKLDVDKGEVNDLEISKLLHNSGKNFEEQEVHILQDDANEYDSEISTDGEASEQLSEGSRNMLDDGNKKTAHSIWKSREAELLNDVDYRQSVYHPAVSRRNERSKVDFRPKSKSIEDNYGFDSDGKERIVRSRSTQLKNKYTSQIFTVDKDDNSNDRSWCTAYDKTGGLPMFKTSVQEVPLYGSITGVERIRTKKQRVSGALLRFTVKIIRLLALFNLWPGDFCHMLTSQSLRLAR</sequence>
<organism evidence="2 3">
    <name type="scientific">Polyplax serrata</name>
    <name type="common">Common mouse louse</name>
    <dbReference type="NCBI Taxonomy" id="468196"/>
    <lineage>
        <taxon>Eukaryota</taxon>
        <taxon>Metazoa</taxon>
        <taxon>Ecdysozoa</taxon>
        <taxon>Arthropoda</taxon>
        <taxon>Hexapoda</taxon>
        <taxon>Insecta</taxon>
        <taxon>Pterygota</taxon>
        <taxon>Neoptera</taxon>
        <taxon>Paraneoptera</taxon>
        <taxon>Psocodea</taxon>
        <taxon>Troctomorpha</taxon>
        <taxon>Phthiraptera</taxon>
        <taxon>Anoplura</taxon>
        <taxon>Polyplacidae</taxon>
        <taxon>Polyplax</taxon>
    </lineage>
</organism>
<feature type="compositionally biased region" description="Polar residues" evidence="1">
    <location>
        <begin position="36"/>
        <end position="51"/>
    </location>
</feature>
<reference evidence="2 3" key="1">
    <citation type="submission" date="2023-10" db="EMBL/GenBank/DDBJ databases">
        <title>Genomes of two closely related lineages of the louse Polyplax serrata with different host specificities.</title>
        <authorList>
            <person name="Martinu J."/>
            <person name="Tarabai H."/>
            <person name="Stefka J."/>
            <person name="Hypsa V."/>
        </authorList>
    </citation>
    <scope>NUCLEOTIDE SEQUENCE [LARGE SCALE GENOMIC DNA]</scope>
    <source>
        <strain evidence="2">HR10_N</strain>
    </source>
</reference>
<dbReference type="EMBL" id="JAWJWE010000039">
    <property type="protein sequence ID" value="KAK6620859.1"/>
    <property type="molecule type" value="Genomic_DNA"/>
</dbReference>
<dbReference type="AlphaFoldDB" id="A0AAN8NLL2"/>
<evidence type="ECO:0000256" key="1">
    <source>
        <dbReference type="SAM" id="MobiDB-lite"/>
    </source>
</evidence>
<comment type="caution">
    <text evidence="2">The sequence shown here is derived from an EMBL/GenBank/DDBJ whole genome shotgun (WGS) entry which is preliminary data.</text>
</comment>
<feature type="compositionally biased region" description="Basic and acidic residues" evidence="1">
    <location>
        <begin position="148"/>
        <end position="158"/>
    </location>
</feature>
<feature type="region of interest" description="Disordered" evidence="1">
    <location>
        <begin position="416"/>
        <end position="440"/>
    </location>
</feature>
<accession>A0AAN8NLL2</accession>